<name>R9P315_PSEHS</name>
<accession>R9P315</accession>
<keyword evidence="2" id="KW-1185">Reference proteome</keyword>
<dbReference type="RefSeq" id="XP_012189234.1">
    <property type="nucleotide sequence ID" value="XM_012333844.1"/>
</dbReference>
<protein>
    <submittedName>
        <fullName evidence="1">Carbamoyl-phosphate synthase arginine-specific large chain</fullName>
    </submittedName>
</protein>
<proteinExistence type="predicted"/>
<evidence type="ECO:0000313" key="1">
    <source>
        <dbReference type="EMBL" id="GAC95647.1"/>
    </source>
</evidence>
<reference evidence="2" key="1">
    <citation type="journal article" date="2013" name="Genome Announc.">
        <title>Draft genome sequence of the basidiomycetous yeast-like fungus Pseudozyma hubeiensis SY62, which produces an abundant amount of the biosurfactant mannosylerythritol lipids.</title>
        <authorList>
            <person name="Konishi M."/>
            <person name="Hatada Y."/>
            <person name="Horiuchi J."/>
        </authorList>
    </citation>
    <scope>NUCLEOTIDE SEQUENCE [LARGE SCALE GENOMIC DNA]</scope>
    <source>
        <strain evidence="2">SY62</strain>
    </source>
</reference>
<dbReference type="AlphaFoldDB" id="R9P315"/>
<gene>
    <name evidence="1" type="ORF">PHSY_003223</name>
</gene>
<evidence type="ECO:0000313" key="2">
    <source>
        <dbReference type="Proteomes" id="UP000014071"/>
    </source>
</evidence>
<dbReference type="HOGENOM" id="CLU_1886662_0_0_1"/>
<dbReference type="EMBL" id="DF238795">
    <property type="protein sequence ID" value="GAC95647.1"/>
    <property type="molecule type" value="Genomic_DNA"/>
</dbReference>
<dbReference type="GeneID" id="24108513"/>
<dbReference type="Proteomes" id="UP000014071">
    <property type="component" value="Unassembled WGS sequence"/>
</dbReference>
<sequence length="135" mass="15324">MVDMGNQLLYRPEAFVASSPLAHLRPDILRQSIRYLILMRNIALSGHPVRVRRRSLAYVGIAKRHSGVQASAVTAVQMGLFEHAIIPRLQLGQDVLERDAVGSDGRVVMAVERRCATVIGLEVRRRWLEYTRRPR</sequence>
<organism evidence="1 2">
    <name type="scientific">Pseudozyma hubeiensis (strain SY62)</name>
    <name type="common">Yeast</name>
    <dbReference type="NCBI Taxonomy" id="1305764"/>
    <lineage>
        <taxon>Eukaryota</taxon>
        <taxon>Fungi</taxon>
        <taxon>Dikarya</taxon>
        <taxon>Basidiomycota</taxon>
        <taxon>Ustilaginomycotina</taxon>
        <taxon>Ustilaginomycetes</taxon>
        <taxon>Ustilaginales</taxon>
        <taxon>Ustilaginaceae</taxon>
        <taxon>Pseudozyma</taxon>
    </lineage>
</organism>